<gene>
    <name evidence="1" type="primary">Nfu_g_1_020893</name>
</gene>
<reference evidence="1" key="1">
    <citation type="submission" date="2016-05" db="EMBL/GenBank/DDBJ databases">
        <authorList>
            <person name="Lavstsen T."/>
            <person name="Jespersen J.S."/>
        </authorList>
    </citation>
    <scope>NUCLEOTIDE SEQUENCE</scope>
    <source>
        <tissue evidence="1">Brain</tissue>
    </source>
</reference>
<accession>A0A1A7Z957</accession>
<organism evidence="1">
    <name type="scientific">Nothobranchius furzeri</name>
    <name type="common">Turquoise killifish</name>
    <dbReference type="NCBI Taxonomy" id="105023"/>
    <lineage>
        <taxon>Eukaryota</taxon>
        <taxon>Metazoa</taxon>
        <taxon>Chordata</taxon>
        <taxon>Craniata</taxon>
        <taxon>Vertebrata</taxon>
        <taxon>Euteleostomi</taxon>
        <taxon>Actinopterygii</taxon>
        <taxon>Neopterygii</taxon>
        <taxon>Teleostei</taxon>
        <taxon>Neoteleostei</taxon>
        <taxon>Acanthomorphata</taxon>
        <taxon>Ovalentaria</taxon>
        <taxon>Atherinomorphae</taxon>
        <taxon>Cyprinodontiformes</taxon>
        <taxon>Nothobranchiidae</taxon>
        <taxon>Nothobranchius</taxon>
    </lineage>
</organism>
<reference evidence="1" key="2">
    <citation type="submission" date="2016-06" db="EMBL/GenBank/DDBJ databases">
        <title>The genome of a short-lived fish provides insights into sex chromosome evolution and the genetic control of aging.</title>
        <authorList>
            <person name="Reichwald K."/>
            <person name="Felder M."/>
            <person name="Petzold A."/>
            <person name="Koch P."/>
            <person name="Groth M."/>
            <person name="Platzer M."/>
        </authorList>
    </citation>
    <scope>NUCLEOTIDE SEQUENCE</scope>
    <source>
        <tissue evidence="1">Brain</tissue>
    </source>
</reference>
<evidence type="ECO:0000313" key="1">
    <source>
        <dbReference type="EMBL" id="SBP39124.1"/>
    </source>
</evidence>
<sequence>MPITLCILGLAKKWGLRETDTWRNYIKEIPCVTLHLCIQTAAEDATSTTQMTPCHSAQRDCRITVPSLELTQVVSLVPLQIAYGKTCDAAGGLFALLLCKI</sequence>
<dbReference type="AlphaFoldDB" id="A0A1A7Z957"/>
<dbReference type="EMBL" id="HADY01000639">
    <property type="protein sequence ID" value="SBP39124.1"/>
    <property type="molecule type" value="Transcribed_RNA"/>
</dbReference>
<proteinExistence type="predicted"/>
<name>A0A1A7Z957_NOTFU</name>
<protein>
    <submittedName>
        <fullName evidence="1">Uncharacterized protein</fullName>
    </submittedName>
</protein>